<reference evidence="5 6" key="1">
    <citation type="journal article" date="2019" name="Nat. Microbiol.">
        <title>Mediterranean grassland soil C-N compound turnover is dependent on rainfall and depth, and is mediated by genomically divergent microorganisms.</title>
        <authorList>
            <person name="Diamond S."/>
            <person name="Andeer P.F."/>
            <person name="Li Z."/>
            <person name="Crits-Christoph A."/>
            <person name="Burstein D."/>
            <person name="Anantharaman K."/>
            <person name="Lane K.R."/>
            <person name="Thomas B.C."/>
            <person name="Pan C."/>
            <person name="Northen T.R."/>
            <person name="Banfield J.F."/>
        </authorList>
    </citation>
    <scope>NUCLEOTIDE SEQUENCE [LARGE SCALE GENOMIC DNA]</scope>
    <source>
        <strain evidence="5">NP_4</strain>
    </source>
</reference>
<proteinExistence type="inferred from homology"/>
<feature type="transmembrane region" description="Helical" evidence="3">
    <location>
        <begin position="84"/>
        <end position="109"/>
    </location>
</feature>
<evidence type="ECO:0000313" key="6">
    <source>
        <dbReference type="Proteomes" id="UP000319353"/>
    </source>
</evidence>
<dbReference type="EMBL" id="VBAL01000009">
    <property type="protein sequence ID" value="TMJ06740.1"/>
    <property type="molecule type" value="Genomic_DNA"/>
</dbReference>
<feature type="transmembrane region" description="Helical" evidence="3">
    <location>
        <begin position="121"/>
        <end position="139"/>
    </location>
</feature>
<dbReference type="InterPro" id="IPR003869">
    <property type="entry name" value="Polysac_CapD-like"/>
</dbReference>
<evidence type="ECO:0000256" key="1">
    <source>
        <dbReference type="ARBA" id="ARBA00007430"/>
    </source>
</evidence>
<dbReference type="Pfam" id="PF13727">
    <property type="entry name" value="CoA_binding_3"/>
    <property type="match status" value="1"/>
</dbReference>
<comment type="caution">
    <text evidence="5">The sequence shown here is derived from an EMBL/GenBank/DDBJ whole genome shotgun (WGS) entry which is preliminary data.</text>
</comment>
<keyword evidence="3" id="KW-0812">Transmembrane</keyword>
<comment type="similarity">
    <text evidence="1">Belongs to the polysaccharide synthase family.</text>
</comment>
<dbReference type="PANTHER" id="PTHR43318">
    <property type="entry name" value="UDP-N-ACETYLGLUCOSAMINE 4,6-DEHYDRATASE"/>
    <property type="match status" value="1"/>
</dbReference>
<dbReference type="PANTHER" id="PTHR43318:SF1">
    <property type="entry name" value="POLYSACCHARIDE BIOSYNTHESIS PROTEIN EPSC-RELATED"/>
    <property type="match status" value="1"/>
</dbReference>
<dbReference type="AlphaFoldDB" id="A0A537LFF8"/>
<dbReference type="Proteomes" id="UP000319353">
    <property type="component" value="Unassembled WGS sequence"/>
</dbReference>
<gene>
    <name evidence="5" type="ORF">E6H01_00630</name>
</gene>
<feature type="region of interest" description="Disordered" evidence="2">
    <location>
        <begin position="657"/>
        <end position="676"/>
    </location>
</feature>
<dbReference type="Pfam" id="PF02719">
    <property type="entry name" value="Polysacc_synt_2"/>
    <property type="match status" value="1"/>
</dbReference>
<protein>
    <submittedName>
        <fullName evidence="5">Polysaccharide biosynthesis protein</fullName>
    </submittedName>
</protein>
<dbReference type="InterPro" id="IPR051203">
    <property type="entry name" value="Polysaccharide_Synthase-Rel"/>
</dbReference>
<keyword evidence="3" id="KW-1133">Transmembrane helix</keyword>
<dbReference type="Gene3D" id="3.40.50.720">
    <property type="entry name" value="NAD(P)-binding Rossmann-like Domain"/>
    <property type="match status" value="2"/>
</dbReference>
<keyword evidence="3" id="KW-0472">Membrane</keyword>
<evidence type="ECO:0000259" key="4">
    <source>
        <dbReference type="Pfam" id="PF02719"/>
    </source>
</evidence>
<dbReference type="InterPro" id="IPR036291">
    <property type="entry name" value="NAD(P)-bd_dom_sf"/>
</dbReference>
<evidence type="ECO:0000256" key="2">
    <source>
        <dbReference type="SAM" id="MobiDB-lite"/>
    </source>
</evidence>
<dbReference type="CDD" id="cd05237">
    <property type="entry name" value="UDP_invert_4-6DH_SDR_e"/>
    <property type="match status" value="1"/>
</dbReference>
<evidence type="ECO:0000313" key="5">
    <source>
        <dbReference type="EMBL" id="TMJ06740.1"/>
    </source>
</evidence>
<evidence type="ECO:0000256" key="3">
    <source>
        <dbReference type="SAM" id="Phobius"/>
    </source>
</evidence>
<sequence length="693" mass="74577">MTAVPAPAQTHEPWLGSWLWPLRGLSQRVQALRALPQAVARTIDSLAGHRASRRVILGALEFGIALLAVNGAVLVVYGGRYRQWLSGLLAAVALFVGTKVVCGFVTGAFASRWRYVSTHDALVIVRSTLIAGIAGLAGVEGLGLASDGVRLVVADTTLYLLLSCGIRLSARSLHEWERRARTVIGNHLRRAVIVGAGEAGAVFVKRILASPKMLMDPSVVVDDNANLHGNRLHGVPIVGPVSELPAIAERFRADEIIIAIPSATTEQMAHIVDTCVAAKLPFRIAPDPDDMLGTRQGASWLRDVQPSDLLGRAQAEFDVVKVRAELRGARVLVTGAAGSIGAELARQLIKVEPEALYLVDRNENDLHYLCEEFQRHQITLPFTGVIEDVRDQRRLTRLLRDVQPTHVFHAAAFKHVPLMESHAVAAVDNNILGTWSVLQAARVAGVRKVVLISSDKAVLPSNVMGATKRFAEVLVAEATRGSTMDGIIVRFGNVLGSNGSVVPLFQRQISEGGPVTVTSREATRYFMTPSEASQLVLQAASMPESVGKVAILDMGTPVRIWDLAERMVRMSGLRPGADIAIVETGLRPGEKLHEELWSESEDAAPSSNPRIMLAEVGCLSEHAMPLIPLIRALVELGDDSAVVEQLARWVGLTNHTGLPGRASPRRNRRTPSTATAASIGLTGRQLAASGRWG</sequence>
<dbReference type="SUPFAM" id="SSF51735">
    <property type="entry name" value="NAD(P)-binding Rossmann-fold domains"/>
    <property type="match status" value="2"/>
</dbReference>
<feature type="transmembrane region" description="Helical" evidence="3">
    <location>
        <begin position="55"/>
        <end position="78"/>
    </location>
</feature>
<name>A0A537LFF8_9BACT</name>
<feature type="domain" description="Polysaccharide biosynthesis protein CapD-like" evidence="4">
    <location>
        <begin position="331"/>
        <end position="614"/>
    </location>
</feature>
<organism evidence="5 6">
    <name type="scientific">Candidatus Segetimicrobium genomatis</name>
    <dbReference type="NCBI Taxonomy" id="2569760"/>
    <lineage>
        <taxon>Bacteria</taxon>
        <taxon>Bacillati</taxon>
        <taxon>Candidatus Sysuimicrobiota</taxon>
        <taxon>Candidatus Sysuimicrobiia</taxon>
        <taxon>Candidatus Sysuimicrobiales</taxon>
        <taxon>Candidatus Segetimicrobiaceae</taxon>
        <taxon>Candidatus Segetimicrobium</taxon>
    </lineage>
</organism>
<accession>A0A537LFF8</accession>